<proteinExistence type="predicted"/>
<sequence>MMDYAHFSPVTRADRFITSGSLCQTRQEEGLSTWRAPYNPLQPPRSRQRKLGNIRMERKAPDKVQTGFDRVVEVKNECNTAGLELNLVPVCFKPEP</sequence>
<dbReference type="EMBL" id="VEVO01000002">
    <property type="protein sequence ID" value="KAF0045820.1"/>
    <property type="molecule type" value="Genomic_DNA"/>
</dbReference>
<reference evidence="1 2" key="1">
    <citation type="submission" date="2019-06" db="EMBL/GenBank/DDBJ databases">
        <title>Draft genomes of female and male turbot (Scophthalmus maximus).</title>
        <authorList>
            <person name="Xu H."/>
            <person name="Xu X.-W."/>
            <person name="Shao C."/>
            <person name="Chen S."/>
        </authorList>
    </citation>
    <scope>NUCLEOTIDE SEQUENCE [LARGE SCALE GENOMIC DNA]</scope>
    <source>
        <strain evidence="1">Ysfricsl-2016a</strain>
        <tissue evidence="1">Blood</tissue>
    </source>
</reference>
<evidence type="ECO:0000313" key="1">
    <source>
        <dbReference type="EMBL" id="KAF0045820.1"/>
    </source>
</evidence>
<organism evidence="1 2">
    <name type="scientific">Scophthalmus maximus</name>
    <name type="common">Turbot</name>
    <name type="synonym">Psetta maxima</name>
    <dbReference type="NCBI Taxonomy" id="52904"/>
    <lineage>
        <taxon>Eukaryota</taxon>
        <taxon>Metazoa</taxon>
        <taxon>Chordata</taxon>
        <taxon>Craniata</taxon>
        <taxon>Vertebrata</taxon>
        <taxon>Euteleostomi</taxon>
        <taxon>Actinopterygii</taxon>
        <taxon>Neopterygii</taxon>
        <taxon>Teleostei</taxon>
        <taxon>Neoteleostei</taxon>
        <taxon>Acanthomorphata</taxon>
        <taxon>Carangaria</taxon>
        <taxon>Pleuronectiformes</taxon>
        <taxon>Pleuronectoidei</taxon>
        <taxon>Scophthalmidae</taxon>
        <taxon>Scophthalmus</taxon>
    </lineage>
</organism>
<protein>
    <submittedName>
        <fullName evidence="1">Uncharacterized protein</fullName>
    </submittedName>
</protein>
<gene>
    <name evidence="1" type="ORF">F2P81_002349</name>
</gene>
<accession>A0A6A4TQG0</accession>
<dbReference type="Proteomes" id="UP000438429">
    <property type="component" value="Unassembled WGS sequence"/>
</dbReference>
<evidence type="ECO:0000313" key="2">
    <source>
        <dbReference type="Proteomes" id="UP000438429"/>
    </source>
</evidence>
<comment type="caution">
    <text evidence="1">The sequence shown here is derived from an EMBL/GenBank/DDBJ whole genome shotgun (WGS) entry which is preliminary data.</text>
</comment>
<dbReference type="AlphaFoldDB" id="A0A6A4TQG0"/>
<name>A0A6A4TQG0_SCOMX</name>